<evidence type="ECO:0000313" key="1">
    <source>
        <dbReference type="EMBL" id="QXJ25734.1"/>
    </source>
</evidence>
<accession>A0ABX8R656</accession>
<dbReference type="EMBL" id="CP059572">
    <property type="protein sequence ID" value="QXJ25734.1"/>
    <property type="molecule type" value="Genomic_DNA"/>
</dbReference>
<reference evidence="1" key="1">
    <citation type="submission" date="2020-07" db="EMBL/GenBank/DDBJ databases">
        <authorList>
            <person name="Tarantini F.S."/>
            <person name="Hong K.W."/>
            <person name="Chan K.G."/>
        </authorList>
    </citation>
    <scope>NUCLEOTIDE SEQUENCE</scope>
    <source>
        <strain evidence="1">32-07</strain>
    </source>
</reference>
<protein>
    <submittedName>
        <fullName evidence="1">Uncharacterized protein</fullName>
    </submittedName>
</protein>
<dbReference type="RefSeq" id="WP_231331891.1">
    <property type="nucleotide sequence ID" value="NZ_CP059572.1"/>
</dbReference>
<keyword evidence="2" id="KW-1185">Reference proteome</keyword>
<gene>
    <name evidence="1" type="ORF">AGRA3207_007266</name>
</gene>
<proteinExistence type="predicted"/>
<dbReference type="Proteomes" id="UP001049518">
    <property type="component" value="Chromosome"/>
</dbReference>
<name>A0ABX8R656_9ACTN</name>
<evidence type="ECO:0000313" key="2">
    <source>
        <dbReference type="Proteomes" id="UP001049518"/>
    </source>
</evidence>
<organism evidence="1 2">
    <name type="scientific">Actinomadura graeca</name>
    <dbReference type="NCBI Taxonomy" id="2750812"/>
    <lineage>
        <taxon>Bacteria</taxon>
        <taxon>Bacillati</taxon>
        <taxon>Actinomycetota</taxon>
        <taxon>Actinomycetes</taxon>
        <taxon>Streptosporangiales</taxon>
        <taxon>Thermomonosporaceae</taxon>
        <taxon>Actinomadura</taxon>
    </lineage>
</organism>
<sequence length="271" mass="29497">MGLILTYAIYEWQKGDDKPGSPVQNNQNVQNGNCVAQGSNNNLNCAPAPKSVEKLDFIWQGGVSFLFDGPPSAIPRPPDYSPGAIRSHCGEWLSWMGGQPKVYATIPTFAMSLQAGSPDILTVTGITASVTKRLPAPKDYVLIKCKYGAGGDAGYFISVNTVSGVTKVEDYNTGKKGVMPPFSIKLQGRDSGTVIISVESRKGYLYTGNLTASLDFNGRTVAKEFGFGDYPGEFRWLGGRDFDFTRPTYDWDLEKKRWVRVIGETPPGEAS</sequence>